<dbReference type="RefSeq" id="WP_186995700.1">
    <property type="nucleotide sequence ID" value="NZ_JACOQG010000054.1"/>
</dbReference>
<dbReference type="Proteomes" id="UP000649826">
    <property type="component" value="Unassembled WGS sequence"/>
</dbReference>
<proteinExistence type="predicted"/>
<evidence type="ECO:0000313" key="1">
    <source>
        <dbReference type="EMBL" id="MBC5781176.1"/>
    </source>
</evidence>
<keyword evidence="2" id="KW-1185">Reference proteome</keyword>
<organism evidence="1 2">
    <name type="scientific">Blautia difficilis</name>
    <dbReference type="NCBI Taxonomy" id="2763027"/>
    <lineage>
        <taxon>Bacteria</taxon>
        <taxon>Bacillati</taxon>
        <taxon>Bacillota</taxon>
        <taxon>Clostridia</taxon>
        <taxon>Lachnospirales</taxon>
        <taxon>Lachnospiraceae</taxon>
        <taxon>Blautia</taxon>
    </lineage>
</organism>
<reference evidence="1 2" key="1">
    <citation type="submission" date="2020-08" db="EMBL/GenBank/DDBJ databases">
        <title>Genome public.</title>
        <authorList>
            <person name="Liu C."/>
            <person name="Sun Q."/>
        </authorList>
    </citation>
    <scope>NUCLEOTIDE SEQUENCE [LARGE SCALE GENOMIC DNA]</scope>
    <source>
        <strain evidence="1 2">M29</strain>
    </source>
</reference>
<evidence type="ECO:0000313" key="2">
    <source>
        <dbReference type="Proteomes" id="UP000649826"/>
    </source>
</evidence>
<sequence length="147" mass="17141">MAVKYPEFNELKKESAFDWLVKSEGEDFKTNKAIIRLDMFTQNRKVSISNDMKKAILTLLKKYVDAEQTSYADVTINVELQKVFDRNSKRKPKTEIYYILCVTVKKMNGETCNLKNTMEIHNVKGSGLLYKSCKIYAYDSLKQFILK</sequence>
<dbReference type="EMBL" id="JACOQG010000054">
    <property type="protein sequence ID" value="MBC5781176.1"/>
    <property type="molecule type" value="Genomic_DNA"/>
</dbReference>
<name>A0ABR7IMB3_9FIRM</name>
<gene>
    <name evidence="1" type="ORF">H8Z82_16330</name>
</gene>
<protein>
    <submittedName>
        <fullName evidence="1">Uncharacterized protein</fullName>
    </submittedName>
</protein>
<comment type="caution">
    <text evidence="1">The sequence shown here is derived from an EMBL/GenBank/DDBJ whole genome shotgun (WGS) entry which is preliminary data.</text>
</comment>
<accession>A0ABR7IMB3</accession>